<gene>
    <name evidence="1" type="ORF">XD57_0861</name>
</gene>
<organism evidence="1 2">
    <name type="scientific">Thermotoga petrophila</name>
    <dbReference type="NCBI Taxonomy" id="93929"/>
    <lineage>
        <taxon>Bacteria</taxon>
        <taxon>Thermotogati</taxon>
        <taxon>Thermotogota</taxon>
        <taxon>Thermotogae</taxon>
        <taxon>Thermotogales</taxon>
        <taxon>Thermotogaceae</taxon>
        <taxon>Thermotoga</taxon>
    </lineage>
</organism>
<evidence type="ECO:0000313" key="1">
    <source>
        <dbReference type="EMBL" id="KUK23034.1"/>
    </source>
</evidence>
<dbReference type="EMBL" id="LGFG01000060">
    <property type="protein sequence ID" value="KUK23034.1"/>
    <property type="molecule type" value="Genomic_DNA"/>
</dbReference>
<sequence>MRTFIISNIAPIVSNPISGIFIARRLQHYKSFGVDFDAISLGQNDSKMVTAIKKLLRRISYEPLEKIEGVKFKPVL</sequence>
<keyword evidence="1" id="KW-0808">Transferase</keyword>
<protein>
    <submittedName>
        <fullName evidence="1">Glycosyl transferase group 1</fullName>
    </submittedName>
</protein>
<evidence type="ECO:0000313" key="2">
    <source>
        <dbReference type="Proteomes" id="UP000058636"/>
    </source>
</evidence>
<comment type="caution">
    <text evidence="1">The sequence shown here is derived from an EMBL/GenBank/DDBJ whole genome shotgun (WGS) entry which is preliminary data.</text>
</comment>
<name>A0A124FFZ6_9THEM</name>
<dbReference type="GO" id="GO:0016740">
    <property type="term" value="F:transferase activity"/>
    <property type="evidence" value="ECO:0007669"/>
    <property type="project" value="UniProtKB-KW"/>
</dbReference>
<proteinExistence type="predicted"/>
<dbReference type="AlphaFoldDB" id="A0A124FFZ6"/>
<dbReference type="Proteomes" id="UP000058636">
    <property type="component" value="Unassembled WGS sequence"/>
</dbReference>
<accession>A0A124FFZ6</accession>
<reference evidence="1 2" key="1">
    <citation type="journal article" date="2015" name="MBio">
        <title>Genome-Resolved Metagenomic Analysis Reveals Roles for Candidate Phyla and Other Microbial Community Members in Biogeochemical Transformations in Oil Reservoirs.</title>
        <authorList>
            <person name="Hu P."/>
            <person name="Tom L."/>
            <person name="Singh A."/>
            <person name="Thomas B.C."/>
            <person name="Baker B.J."/>
            <person name="Piceno Y.M."/>
            <person name="Andersen G.L."/>
            <person name="Banfield J.F."/>
        </authorList>
    </citation>
    <scope>NUCLEOTIDE SEQUENCE [LARGE SCALE GENOMIC DNA]</scope>
    <source>
        <strain evidence="1">46_26</strain>
    </source>
</reference>
<feature type="non-terminal residue" evidence="1">
    <location>
        <position position="76"/>
    </location>
</feature>